<evidence type="ECO:0000313" key="2">
    <source>
        <dbReference type="Proteomes" id="UP000887563"/>
    </source>
</evidence>
<feature type="transmembrane region" description="Helical" evidence="1">
    <location>
        <begin position="44"/>
        <end position="61"/>
    </location>
</feature>
<keyword evidence="2" id="KW-1185">Reference proteome</keyword>
<organism evidence="2 3">
    <name type="scientific">Meloidogyne incognita</name>
    <name type="common">Southern root-knot nematode worm</name>
    <name type="synonym">Oxyuris incognita</name>
    <dbReference type="NCBI Taxonomy" id="6306"/>
    <lineage>
        <taxon>Eukaryota</taxon>
        <taxon>Metazoa</taxon>
        <taxon>Ecdysozoa</taxon>
        <taxon>Nematoda</taxon>
        <taxon>Chromadorea</taxon>
        <taxon>Rhabditida</taxon>
        <taxon>Tylenchina</taxon>
        <taxon>Tylenchomorpha</taxon>
        <taxon>Tylenchoidea</taxon>
        <taxon>Meloidogynidae</taxon>
        <taxon>Meloidogyninae</taxon>
        <taxon>Meloidogyne</taxon>
        <taxon>Meloidogyne incognita group</taxon>
    </lineage>
</organism>
<dbReference type="Proteomes" id="UP000887563">
    <property type="component" value="Unplaced"/>
</dbReference>
<evidence type="ECO:0000256" key="1">
    <source>
        <dbReference type="SAM" id="Phobius"/>
    </source>
</evidence>
<evidence type="ECO:0000313" key="3">
    <source>
        <dbReference type="WBParaSite" id="Minc3s04507g36432"/>
    </source>
</evidence>
<proteinExistence type="predicted"/>
<keyword evidence="1" id="KW-1133">Transmembrane helix</keyword>
<keyword evidence="1" id="KW-0812">Transmembrane</keyword>
<keyword evidence="1" id="KW-0472">Membrane</keyword>
<dbReference type="AlphaFoldDB" id="A0A914N7Y2"/>
<dbReference type="WBParaSite" id="Minc3s04507g36432">
    <property type="protein sequence ID" value="Minc3s04507g36432"/>
    <property type="gene ID" value="Minc3s04507g36432"/>
</dbReference>
<sequence length="87" mass="10485">MKRTIFIYQRIVKIFENRTHNLEGGNNHNNNNNEDESDAELEKFRITLIFIVIIIIIISTLKNEVMIFYKIKFKLQDCVFYLTIQIF</sequence>
<reference evidence="3" key="1">
    <citation type="submission" date="2022-11" db="UniProtKB">
        <authorList>
            <consortium name="WormBaseParasite"/>
        </authorList>
    </citation>
    <scope>IDENTIFICATION</scope>
</reference>
<accession>A0A914N7Y2</accession>
<name>A0A914N7Y2_MELIC</name>
<protein>
    <submittedName>
        <fullName evidence="3">Candidate secreted effector</fullName>
    </submittedName>
</protein>